<keyword evidence="3" id="KW-1185">Reference proteome</keyword>
<evidence type="ECO:0000256" key="1">
    <source>
        <dbReference type="SAM" id="Phobius"/>
    </source>
</evidence>
<dbReference type="AlphaFoldDB" id="A0LNS5"/>
<dbReference type="InParanoid" id="A0LNS5"/>
<reference evidence="2 3" key="1">
    <citation type="submission" date="2006-10" db="EMBL/GenBank/DDBJ databases">
        <title>Complete sequence of Syntrophobacter fumaroxidans MPOB.</title>
        <authorList>
            <consortium name="US DOE Joint Genome Institute"/>
            <person name="Copeland A."/>
            <person name="Lucas S."/>
            <person name="Lapidus A."/>
            <person name="Barry K."/>
            <person name="Detter J.C."/>
            <person name="Glavina del Rio T."/>
            <person name="Hammon N."/>
            <person name="Israni S."/>
            <person name="Pitluck S."/>
            <person name="Goltsman E.G."/>
            <person name="Martinez M."/>
            <person name="Schmutz J."/>
            <person name="Larimer F."/>
            <person name="Land M."/>
            <person name="Hauser L."/>
            <person name="Kyrpides N."/>
            <person name="Kim E."/>
            <person name="Boone D.R."/>
            <person name="Brockman F."/>
            <person name="Culley D."/>
            <person name="Ferry J."/>
            <person name="Gunsalus R."/>
            <person name="McInerney M.J."/>
            <person name="Morrison M."/>
            <person name="Plugge C."/>
            <person name="Rohlin L."/>
            <person name="Scholten J."/>
            <person name="Sieber J."/>
            <person name="Stams A.J.M."/>
            <person name="Worm P."/>
            <person name="Henstra A.M."/>
            <person name="Richardson P."/>
        </authorList>
    </citation>
    <scope>NUCLEOTIDE SEQUENCE [LARGE SCALE GENOMIC DNA]</scope>
    <source>
        <strain evidence="3">DSM 10017 / MPOB</strain>
    </source>
</reference>
<keyword evidence="1" id="KW-0812">Transmembrane</keyword>
<sequence length="183" mass="20372">MNDIPIHPELKLEARFLVVAGIIALIGGVFLTLWGIGLLAIVTGALPGVPVFQSPPPLFAWLLIGTCFLIGFFLFFLGRHLIVTCLRRLRRVSWVLAFVQPRRMTLTFPEESSGRVAELREEKKPGSSVVVERLEIRSPHWKIVDLTPRTVDAFMEPDPEGVVALAAASGIIWGFREPRTTFS</sequence>
<dbReference type="HOGENOM" id="CLU_1474463_0_0_7"/>
<dbReference type="Proteomes" id="UP000001784">
    <property type="component" value="Chromosome"/>
</dbReference>
<feature type="transmembrane region" description="Helical" evidence="1">
    <location>
        <begin position="58"/>
        <end position="82"/>
    </location>
</feature>
<organism evidence="2 3">
    <name type="scientific">Syntrophobacter fumaroxidans (strain DSM 10017 / MPOB)</name>
    <dbReference type="NCBI Taxonomy" id="335543"/>
    <lineage>
        <taxon>Bacteria</taxon>
        <taxon>Pseudomonadati</taxon>
        <taxon>Thermodesulfobacteriota</taxon>
        <taxon>Syntrophobacteria</taxon>
        <taxon>Syntrophobacterales</taxon>
        <taxon>Syntrophobacteraceae</taxon>
        <taxon>Syntrophobacter</taxon>
    </lineage>
</organism>
<evidence type="ECO:0000313" key="3">
    <source>
        <dbReference type="Proteomes" id="UP000001784"/>
    </source>
</evidence>
<gene>
    <name evidence="2" type="ordered locus">Sfum_3404</name>
</gene>
<accession>A0LNS5</accession>
<dbReference type="KEGG" id="sfu:Sfum_3404"/>
<feature type="transmembrane region" description="Helical" evidence="1">
    <location>
        <begin position="16"/>
        <end position="46"/>
    </location>
</feature>
<dbReference type="EMBL" id="CP000478">
    <property type="protein sequence ID" value="ABK19077.1"/>
    <property type="molecule type" value="Genomic_DNA"/>
</dbReference>
<dbReference type="RefSeq" id="WP_011700202.1">
    <property type="nucleotide sequence ID" value="NC_008554.1"/>
</dbReference>
<keyword evidence="1" id="KW-0472">Membrane</keyword>
<keyword evidence="1" id="KW-1133">Transmembrane helix</keyword>
<protein>
    <submittedName>
        <fullName evidence="2">Uncharacterized protein</fullName>
    </submittedName>
</protein>
<name>A0LNS5_SYNFM</name>
<evidence type="ECO:0000313" key="2">
    <source>
        <dbReference type="EMBL" id="ABK19077.1"/>
    </source>
</evidence>
<proteinExistence type="predicted"/>